<evidence type="ECO:0000259" key="4">
    <source>
        <dbReference type="Pfam" id="PF01408"/>
    </source>
</evidence>
<evidence type="ECO:0000256" key="1">
    <source>
        <dbReference type="ARBA" id="ARBA00010928"/>
    </source>
</evidence>
<proteinExistence type="inferred from homology"/>
<dbReference type="PANTHER" id="PTHR22604">
    <property type="entry name" value="OXIDOREDUCTASES"/>
    <property type="match status" value="1"/>
</dbReference>
<feature type="domain" description="GFO/IDH/MocA-like oxidoreductase" evidence="5">
    <location>
        <begin position="130"/>
        <end position="244"/>
    </location>
</feature>
<sequence>MTLRWGILATGGIARAFAKDLHVAGLDLRAVASRSQESADAFAAELNIPTAHGSYDALFADPEVDIIYIATPHPMHVAPALGALEAGKHVLIEKPITVNAKEAAAIRDLAAEKGLLAMEAMWTRYLPHMKRIHEILDAGTLGEIRVISADHTQSTPTDPAHRMNALELGGGALLDLGIYPLSFVHDILGTPTTIQASARFLDTGADSEVATVMTHASGALSTTFSGSRSAGPNSAHIVGTLARIDIDRVWYTATSFTVTAPDGSVIERFESAIDGRGMQYQALAAEHAVESGVAPAELTIDESVEIMGTLDEIRRQIGLVYPGE</sequence>
<feature type="domain" description="Gfo/Idh/MocA-like oxidoreductase N-terminal" evidence="4">
    <location>
        <begin position="4"/>
        <end position="118"/>
    </location>
</feature>
<dbReference type="OrthoDB" id="9815825at2"/>
<dbReference type="EMBL" id="QORO01000001">
    <property type="protein sequence ID" value="RCK62068.1"/>
    <property type="molecule type" value="Genomic_DNA"/>
</dbReference>
<keyword evidence="2" id="KW-0560">Oxidoreductase</keyword>
<dbReference type="AlphaFoldDB" id="A0A367Y8A7"/>
<dbReference type="Gene3D" id="3.40.50.720">
    <property type="entry name" value="NAD(P)-binding Rossmann-like Domain"/>
    <property type="match status" value="1"/>
</dbReference>
<dbReference type="Gene3D" id="3.30.360.10">
    <property type="entry name" value="Dihydrodipicolinate Reductase, domain 2"/>
    <property type="match status" value="1"/>
</dbReference>
<evidence type="ECO:0000313" key="7">
    <source>
        <dbReference type="Proteomes" id="UP000253508"/>
    </source>
</evidence>
<accession>A0A367Y8A7</accession>
<dbReference type="PANTHER" id="PTHR22604:SF105">
    <property type="entry name" value="TRANS-1,2-DIHYDROBENZENE-1,2-DIOL DEHYDROGENASE"/>
    <property type="match status" value="1"/>
</dbReference>
<evidence type="ECO:0000313" key="6">
    <source>
        <dbReference type="EMBL" id="RCK62068.1"/>
    </source>
</evidence>
<dbReference type="GO" id="GO:0016491">
    <property type="term" value="F:oxidoreductase activity"/>
    <property type="evidence" value="ECO:0007669"/>
    <property type="project" value="UniProtKB-KW"/>
</dbReference>
<dbReference type="InterPro" id="IPR036291">
    <property type="entry name" value="NAD(P)-bd_dom_sf"/>
</dbReference>
<name>A0A367Y8A7_9MICO</name>
<dbReference type="Pfam" id="PF22725">
    <property type="entry name" value="GFO_IDH_MocA_C3"/>
    <property type="match status" value="1"/>
</dbReference>
<dbReference type="GO" id="GO:0000166">
    <property type="term" value="F:nucleotide binding"/>
    <property type="evidence" value="ECO:0007669"/>
    <property type="project" value="InterPro"/>
</dbReference>
<dbReference type="InterPro" id="IPR000683">
    <property type="entry name" value="Gfo/Idh/MocA-like_OxRdtase_N"/>
</dbReference>
<keyword evidence="3" id="KW-0520">NAD</keyword>
<comment type="similarity">
    <text evidence="1">Belongs to the Gfo/Idh/MocA family.</text>
</comment>
<evidence type="ECO:0000256" key="3">
    <source>
        <dbReference type="ARBA" id="ARBA00023027"/>
    </source>
</evidence>
<dbReference type="SUPFAM" id="SSF51735">
    <property type="entry name" value="NAD(P)-binding Rossmann-fold domains"/>
    <property type="match status" value="1"/>
</dbReference>
<evidence type="ECO:0000256" key="2">
    <source>
        <dbReference type="ARBA" id="ARBA00023002"/>
    </source>
</evidence>
<evidence type="ECO:0000259" key="5">
    <source>
        <dbReference type="Pfam" id="PF22725"/>
    </source>
</evidence>
<dbReference type="Pfam" id="PF01408">
    <property type="entry name" value="GFO_IDH_MocA"/>
    <property type="match status" value="1"/>
</dbReference>
<dbReference type="Proteomes" id="UP000253508">
    <property type="component" value="Unassembled WGS sequence"/>
</dbReference>
<dbReference type="InterPro" id="IPR055170">
    <property type="entry name" value="GFO_IDH_MocA-like_dom"/>
</dbReference>
<protein>
    <submittedName>
        <fullName evidence="6">Gfo/Idh/MocA family oxidoreductase</fullName>
    </submittedName>
</protein>
<comment type="caution">
    <text evidence="6">The sequence shown here is derived from an EMBL/GenBank/DDBJ whole genome shotgun (WGS) entry which is preliminary data.</text>
</comment>
<dbReference type="SUPFAM" id="SSF55347">
    <property type="entry name" value="Glyceraldehyde-3-phosphate dehydrogenase-like, C-terminal domain"/>
    <property type="match status" value="1"/>
</dbReference>
<gene>
    <name evidence="6" type="ORF">DTO57_05560</name>
</gene>
<keyword evidence="7" id="KW-1185">Reference proteome</keyword>
<organism evidence="6 7">
    <name type="scientific">Microbacterium sorbitolivorans</name>
    <dbReference type="NCBI Taxonomy" id="1867410"/>
    <lineage>
        <taxon>Bacteria</taxon>
        <taxon>Bacillati</taxon>
        <taxon>Actinomycetota</taxon>
        <taxon>Actinomycetes</taxon>
        <taxon>Micrococcales</taxon>
        <taxon>Microbacteriaceae</taxon>
        <taxon>Microbacterium</taxon>
    </lineage>
</organism>
<dbReference type="RefSeq" id="WP_114117169.1">
    <property type="nucleotide sequence ID" value="NZ_BMHU01000004.1"/>
</dbReference>
<reference evidence="6 7" key="1">
    <citation type="submission" date="2018-07" db="EMBL/GenBank/DDBJ databases">
        <title>Microbacterium endoborsara sp. nov., a novel actinobacterium isolated from Borszczowia aralocaspica.</title>
        <authorList>
            <person name="An D."/>
        </authorList>
    </citation>
    <scope>NUCLEOTIDE SEQUENCE [LARGE SCALE GENOMIC DNA]</scope>
    <source>
        <strain evidence="6 7">C1.15228</strain>
    </source>
</reference>
<dbReference type="InterPro" id="IPR050984">
    <property type="entry name" value="Gfo/Idh/MocA_domain"/>
</dbReference>